<dbReference type="AlphaFoldDB" id="A0A146G633"/>
<keyword evidence="1" id="KW-0732">Signal</keyword>
<dbReference type="EMBL" id="BDCO01000002">
    <property type="protein sequence ID" value="GAT32186.1"/>
    <property type="molecule type" value="Genomic_DNA"/>
</dbReference>
<evidence type="ECO:0000256" key="1">
    <source>
        <dbReference type="ARBA" id="ARBA00022729"/>
    </source>
</evidence>
<reference evidence="3" key="1">
    <citation type="journal article" date="2017" name="Genome Announc.">
        <title>Draft Genome Sequence of Terrimicrobium sacchariphilum NM-5T, a Facultative Anaerobic Soil Bacterium of the Class Spartobacteria.</title>
        <authorList>
            <person name="Qiu Y.L."/>
            <person name="Tourlousse D.M."/>
            <person name="Matsuura N."/>
            <person name="Ohashi A."/>
            <person name="Sekiguchi Y."/>
        </authorList>
    </citation>
    <scope>NUCLEOTIDE SEQUENCE [LARGE SCALE GENOMIC DNA]</scope>
    <source>
        <strain evidence="3">NM-5</strain>
    </source>
</reference>
<dbReference type="InterPro" id="IPR013425">
    <property type="entry name" value="Autotrns_rpt"/>
</dbReference>
<dbReference type="FunCoup" id="A0A146G633">
    <property type="interactions" value="40"/>
</dbReference>
<evidence type="ECO:0000313" key="2">
    <source>
        <dbReference type="EMBL" id="GAT32186.1"/>
    </source>
</evidence>
<accession>A0A146G633</accession>
<dbReference type="OrthoDB" id="199150at2"/>
<sequence length="576" mass="56845">MKYLLPLVPSIAVFGLLTLVPDSGRAASNTWDGGGANGNWSTPGNWVGDTNIPGVADNGVTTTNTDTATFFQPLGTSPIVIDAGGRNLQNITFDTNTNVAFVIGTVGGTNALLLTNGGAITNKTSTSTSNAQTINAPIVIQGNGGSYTFDQQDGGTGAAITFNGPISGVSTSGNTTTLTLTASNNGVSIINGKVSDGSGGGKLSISSTGNSGTWRLTGSNDYTGGTTISTGNILVGNNSALGTGTVTFSGANAGTLGVTGATAITLANNINLQHSGGSGSGNISSAASTAALTLSGTITNVGGGSRVVTLSNTNGTTLSGNILLSDNSNAGTLNFQPAANTTATISGVISNGTAASGAITKSATGTLVLTGSNTYTGATTISAGTLLINGNNSSATGAVAVNTGGTLGGNGTIGGAVTVANSTTAILAPGTLLDSTETLTLNNKDLTFSGVDSQLKIDITGTSAGSFDRIVGVNSLTANGDITFTLSGTYGTASWDVLDFTSKTGNFDTITLAGSYSGSLLRSGDTWTGTVGGQAWTFEQTTGVLSVVPEPTTWALLAASATFLVVTARRRRGLLR</sequence>
<comment type="caution">
    <text evidence="2">The sequence shown here is derived from an EMBL/GenBank/DDBJ whole genome shotgun (WGS) entry which is preliminary data.</text>
</comment>
<evidence type="ECO:0000313" key="3">
    <source>
        <dbReference type="Proteomes" id="UP000076023"/>
    </source>
</evidence>
<organism evidence="2 3">
    <name type="scientific">Terrimicrobium sacchariphilum</name>
    <dbReference type="NCBI Taxonomy" id="690879"/>
    <lineage>
        <taxon>Bacteria</taxon>
        <taxon>Pseudomonadati</taxon>
        <taxon>Verrucomicrobiota</taxon>
        <taxon>Terrimicrobiia</taxon>
        <taxon>Terrimicrobiales</taxon>
        <taxon>Terrimicrobiaceae</taxon>
        <taxon>Terrimicrobium</taxon>
    </lineage>
</organism>
<dbReference type="InterPro" id="IPR013424">
    <property type="entry name" value="Ice-binding_C"/>
</dbReference>
<dbReference type="RefSeq" id="WP_075078032.1">
    <property type="nucleotide sequence ID" value="NZ_BDCO01000002.1"/>
</dbReference>
<dbReference type="STRING" id="690879.TSACC_2584"/>
<dbReference type="NCBIfam" id="TIGR02601">
    <property type="entry name" value="autotrns_rpt"/>
    <property type="match status" value="2"/>
</dbReference>
<dbReference type="InterPro" id="IPR011050">
    <property type="entry name" value="Pectin_lyase_fold/virulence"/>
</dbReference>
<dbReference type="Pfam" id="PF12951">
    <property type="entry name" value="PATR"/>
    <property type="match status" value="2"/>
</dbReference>
<gene>
    <name evidence="2" type="ORF">TSACC_2584</name>
</gene>
<dbReference type="InParanoid" id="A0A146G633"/>
<proteinExistence type="predicted"/>
<dbReference type="Proteomes" id="UP000076023">
    <property type="component" value="Unassembled WGS sequence"/>
</dbReference>
<keyword evidence="3" id="KW-1185">Reference proteome</keyword>
<dbReference type="NCBIfam" id="TIGR02595">
    <property type="entry name" value="PEP_CTERM"/>
    <property type="match status" value="1"/>
</dbReference>
<name>A0A146G633_TERSA</name>
<protein>
    <submittedName>
        <fullName evidence="2">Fibronectin-binding autotransporter adhesin</fullName>
    </submittedName>
</protein>
<dbReference type="SUPFAM" id="SSF51126">
    <property type="entry name" value="Pectin lyase-like"/>
    <property type="match status" value="1"/>
</dbReference>